<dbReference type="EMBL" id="UOES01000222">
    <property type="protein sequence ID" value="VAW27339.1"/>
    <property type="molecule type" value="Genomic_DNA"/>
</dbReference>
<dbReference type="Pfam" id="PF22020">
    <property type="entry name" value="RlmL_1st"/>
    <property type="match status" value="1"/>
</dbReference>
<dbReference type="PANTHER" id="PTHR47313">
    <property type="entry name" value="RIBOSOMAL RNA LARGE SUBUNIT METHYLTRANSFERASE K/L"/>
    <property type="match status" value="1"/>
</dbReference>
<dbReference type="CDD" id="cd11715">
    <property type="entry name" value="THUMP_AdoMetMT"/>
    <property type="match status" value="1"/>
</dbReference>
<dbReference type="GO" id="GO:0070043">
    <property type="term" value="F:rRNA (guanine-N7-)-methyltransferase activity"/>
    <property type="evidence" value="ECO:0007669"/>
    <property type="project" value="TreeGrafter"/>
</dbReference>
<dbReference type="Pfam" id="PF01170">
    <property type="entry name" value="UPF0020"/>
    <property type="match status" value="1"/>
</dbReference>
<keyword evidence="2 4" id="KW-0808">Transferase</keyword>
<dbReference type="Gene3D" id="3.40.50.150">
    <property type="entry name" value="Vaccinia Virus protein VP39"/>
    <property type="match status" value="1"/>
</dbReference>
<reference evidence="4" key="1">
    <citation type="submission" date="2018-06" db="EMBL/GenBank/DDBJ databases">
        <authorList>
            <person name="Zhirakovskaya E."/>
        </authorList>
    </citation>
    <scope>NUCLEOTIDE SEQUENCE</scope>
</reference>
<dbReference type="InterPro" id="IPR004114">
    <property type="entry name" value="THUMP_dom"/>
</dbReference>
<organism evidence="4">
    <name type="scientific">hydrothermal vent metagenome</name>
    <dbReference type="NCBI Taxonomy" id="652676"/>
    <lineage>
        <taxon>unclassified sequences</taxon>
        <taxon>metagenomes</taxon>
        <taxon>ecological metagenomes</taxon>
    </lineage>
</organism>
<feature type="domain" description="THUMP" evidence="3">
    <location>
        <begin position="46"/>
        <end position="157"/>
    </location>
</feature>
<dbReference type="SUPFAM" id="SSF53335">
    <property type="entry name" value="S-adenosyl-L-methionine-dependent methyltransferases"/>
    <property type="match status" value="1"/>
</dbReference>
<evidence type="ECO:0000313" key="4">
    <source>
        <dbReference type="EMBL" id="VAW27339.1"/>
    </source>
</evidence>
<name>A0A3B0URT3_9ZZZZ</name>
<dbReference type="GO" id="GO:0003723">
    <property type="term" value="F:RNA binding"/>
    <property type="evidence" value="ECO:0007669"/>
    <property type="project" value="InterPro"/>
</dbReference>
<dbReference type="GO" id="GO:0008990">
    <property type="term" value="F:rRNA (guanine-N2-)-methyltransferase activity"/>
    <property type="evidence" value="ECO:0007669"/>
    <property type="project" value="TreeGrafter"/>
</dbReference>
<dbReference type="EC" id="2.1.1.-" evidence="4"/>
<dbReference type="Pfam" id="PF02926">
    <property type="entry name" value="THUMP"/>
    <property type="match status" value="1"/>
</dbReference>
<sequence length="383" mass="43959">MEKKANIFVICAPEISPILHEEIKALGYTQTKEHRLGVQLFGTLVDCMYLNLQLRTANKVLWEVSKFYAANPEQLYNKAINIPWEEELDIDGYFNIDSFVKNDTITDSRFANLKLKDAIVDRFMNAHQKRPDSGPEKDKVRIYMHWVETECILYYDTSGAVIAKHGYRKIPGTAPMLESLAAAVIMASKWDQKSPFINPMCGSGTLAIEAALLATNTAPGLFRDNFGFMYLSSFNEERWNEMCERAQKQIKPCEANIYASDISEEAIKNARFNAEEARMNKYIAFTVSDFRDANIPEEPGIIILNPEYGERLGEEDELIEIYKEIGDLFKKKCQGYTGYVFTGNRELGKNIGLRTKRKIPFYNGSIECRLLEYELYRGTRKEK</sequence>
<evidence type="ECO:0000256" key="1">
    <source>
        <dbReference type="ARBA" id="ARBA00022603"/>
    </source>
</evidence>
<dbReference type="InterPro" id="IPR000241">
    <property type="entry name" value="RlmKL-like_Mtase"/>
</dbReference>
<dbReference type="PANTHER" id="PTHR47313:SF1">
    <property type="entry name" value="RIBOSOMAL RNA LARGE SUBUNIT METHYLTRANSFERASE K_L"/>
    <property type="match status" value="1"/>
</dbReference>
<dbReference type="SMART" id="SM00981">
    <property type="entry name" value="THUMP"/>
    <property type="match status" value="1"/>
</dbReference>
<dbReference type="Gene3D" id="3.30.2130.30">
    <property type="match status" value="1"/>
</dbReference>
<keyword evidence="1 4" id="KW-0489">Methyltransferase</keyword>
<gene>
    <name evidence="4" type="ORF">MNBD_BACTEROID06-1407</name>
</gene>
<dbReference type="AlphaFoldDB" id="A0A3B0URT3"/>
<protein>
    <submittedName>
        <fullName evidence="4">Methyltransferase</fullName>
        <ecNumber evidence="4">2.1.1.-</ecNumber>
    </submittedName>
</protein>
<dbReference type="PROSITE" id="PS51165">
    <property type="entry name" value="THUMP"/>
    <property type="match status" value="1"/>
</dbReference>
<dbReference type="InterPro" id="IPR054170">
    <property type="entry name" value="RlmL_1st"/>
</dbReference>
<dbReference type="InterPro" id="IPR029063">
    <property type="entry name" value="SAM-dependent_MTases_sf"/>
</dbReference>
<proteinExistence type="predicted"/>
<accession>A0A3B0URT3</accession>
<evidence type="ECO:0000256" key="2">
    <source>
        <dbReference type="ARBA" id="ARBA00022679"/>
    </source>
</evidence>
<evidence type="ECO:0000259" key="3">
    <source>
        <dbReference type="PROSITE" id="PS51165"/>
    </source>
</evidence>